<organism evidence="1">
    <name type="scientific">Anguilla anguilla</name>
    <name type="common">European freshwater eel</name>
    <name type="synonym">Muraena anguilla</name>
    <dbReference type="NCBI Taxonomy" id="7936"/>
    <lineage>
        <taxon>Eukaryota</taxon>
        <taxon>Metazoa</taxon>
        <taxon>Chordata</taxon>
        <taxon>Craniata</taxon>
        <taxon>Vertebrata</taxon>
        <taxon>Euteleostomi</taxon>
        <taxon>Actinopterygii</taxon>
        <taxon>Neopterygii</taxon>
        <taxon>Teleostei</taxon>
        <taxon>Anguilliformes</taxon>
        <taxon>Anguillidae</taxon>
        <taxon>Anguilla</taxon>
    </lineage>
</organism>
<accession>A0A0E9XFE4</accession>
<proteinExistence type="predicted"/>
<sequence>MLFDVILRGLAKTFHFISNDQCVAHPFIVNLTFSKALTFKHANLLGHLGHRYL</sequence>
<reference evidence="1" key="2">
    <citation type="journal article" date="2015" name="Fish Shellfish Immunol.">
        <title>Early steps in the European eel (Anguilla anguilla)-Vibrio vulnificus interaction in the gills: Role of the RtxA13 toxin.</title>
        <authorList>
            <person name="Callol A."/>
            <person name="Pajuelo D."/>
            <person name="Ebbesson L."/>
            <person name="Teles M."/>
            <person name="MacKenzie S."/>
            <person name="Amaro C."/>
        </authorList>
    </citation>
    <scope>NUCLEOTIDE SEQUENCE</scope>
</reference>
<evidence type="ECO:0000313" key="1">
    <source>
        <dbReference type="EMBL" id="JAI01345.1"/>
    </source>
</evidence>
<reference evidence="1" key="1">
    <citation type="submission" date="2014-11" db="EMBL/GenBank/DDBJ databases">
        <authorList>
            <person name="Amaro Gonzalez C."/>
        </authorList>
    </citation>
    <scope>NUCLEOTIDE SEQUENCE</scope>
</reference>
<dbReference type="EMBL" id="GBXM01007233">
    <property type="protein sequence ID" value="JAI01345.1"/>
    <property type="molecule type" value="Transcribed_RNA"/>
</dbReference>
<name>A0A0E9XFE4_ANGAN</name>
<protein>
    <submittedName>
        <fullName evidence="1">Uncharacterized protein</fullName>
    </submittedName>
</protein>
<dbReference type="AlphaFoldDB" id="A0A0E9XFE4"/>